<keyword evidence="2" id="KW-1185">Reference proteome</keyword>
<organism evidence="1 2">
    <name type="scientific">Flavobacterium cerinum</name>
    <dbReference type="NCBI Taxonomy" id="2502784"/>
    <lineage>
        <taxon>Bacteria</taxon>
        <taxon>Pseudomonadati</taxon>
        <taxon>Bacteroidota</taxon>
        <taxon>Flavobacteriia</taxon>
        <taxon>Flavobacteriales</taxon>
        <taxon>Flavobacteriaceae</taxon>
        <taxon>Flavobacterium</taxon>
    </lineage>
</organism>
<dbReference type="Proteomes" id="UP000287527">
    <property type="component" value="Unassembled WGS sequence"/>
</dbReference>
<name>A0A3S3RD06_9FLAO</name>
<dbReference type="EMBL" id="SBII01000017">
    <property type="protein sequence ID" value="RWW91762.1"/>
    <property type="molecule type" value="Genomic_DNA"/>
</dbReference>
<dbReference type="AlphaFoldDB" id="A0A3S3RD06"/>
<dbReference type="OrthoDB" id="1366546at2"/>
<dbReference type="RefSeq" id="WP_128391370.1">
    <property type="nucleotide sequence ID" value="NZ_SBII01000017.1"/>
</dbReference>
<reference evidence="1 2" key="1">
    <citation type="submission" date="2019-01" db="EMBL/GenBank/DDBJ databases">
        <title>Flavobacterium sp. nov.,isolated from freshwater.</title>
        <authorList>
            <person name="Zhang R."/>
            <person name="Du Z.-J."/>
        </authorList>
    </citation>
    <scope>NUCLEOTIDE SEQUENCE [LARGE SCALE GENOMIC DNA]</scope>
    <source>
        <strain evidence="1 2">1E403</strain>
    </source>
</reference>
<gene>
    <name evidence="1" type="ORF">EPI11_17925</name>
</gene>
<comment type="caution">
    <text evidence="1">The sequence shown here is derived from an EMBL/GenBank/DDBJ whole genome shotgun (WGS) entry which is preliminary data.</text>
</comment>
<accession>A0A3S3RD06</accession>
<evidence type="ECO:0000313" key="2">
    <source>
        <dbReference type="Proteomes" id="UP000287527"/>
    </source>
</evidence>
<evidence type="ECO:0000313" key="1">
    <source>
        <dbReference type="EMBL" id="RWW91762.1"/>
    </source>
</evidence>
<protein>
    <submittedName>
        <fullName evidence="1">Uncharacterized protein</fullName>
    </submittedName>
</protein>
<sequence length="127" mass="14530">MHTYTMTFVTGDIMGLPSDTESNEMIIRAIVTEKLIKQEFELADFNWSGSYTFDNSLSYLNEPYQLNAVVEVCVKLDIVTMRSREAIYARCLHALKLHEVLLKRIKCLTNLPFGPKCILCFDMNAIA</sequence>
<proteinExistence type="predicted"/>